<keyword evidence="7" id="KW-1185">Reference proteome</keyword>
<proteinExistence type="inferred from homology"/>
<evidence type="ECO:0000256" key="1">
    <source>
        <dbReference type="ARBA" id="ARBA00004761"/>
    </source>
</evidence>
<dbReference type="GO" id="GO:0008700">
    <property type="term" value="F:(R,S)-4-hydroxy-2-oxoglutarate aldolase activity"/>
    <property type="evidence" value="ECO:0007669"/>
    <property type="project" value="UniProtKB-EC"/>
</dbReference>
<evidence type="ECO:0000256" key="4">
    <source>
        <dbReference type="ARBA" id="ARBA00023239"/>
    </source>
</evidence>
<dbReference type="Pfam" id="PF01081">
    <property type="entry name" value="Aldolase"/>
    <property type="match status" value="1"/>
</dbReference>
<comment type="pathway">
    <text evidence="1">Carbohydrate acid metabolism.</text>
</comment>
<dbReference type="InterPro" id="IPR013785">
    <property type="entry name" value="Aldolase_TIM"/>
</dbReference>
<dbReference type="EMBL" id="WJEE01000001">
    <property type="protein sequence ID" value="MRI64986.1"/>
    <property type="molecule type" value="Genomic_DNA"/>
</dbReference>
<dbReference type="GO" id="GO:0008675">
    <property type="term" value="F:2-dehydro-3-deoxy-phosphogluconate aldolase activity"/>
    <property type="evidence" value="ECO:0007669"/>
    <property type="project" value="UniProtKB-EC"/>
</dbReference>
<dbReference type="Proteomes" id="UP000435187">
    <property type="component" value="Unassembled WGS sequence"/>
</dbReference>
<comment type="similarity">
    <text evidence="2">Belongs to the KHG/KDPG aldolase family.</text>
</comment>
<dbReference type="InterPro" id="IPR000887">
    <property type="entry name" value="Aldlse_KDPG_KHG"/>
</dbReference>
<accession>A0A6N7R2C3</accession>
<evidence type="ECO:0000256" key="5">
    <source>
        <dbReference type="ARBA" id="ARBA00023277"/>
    </source>
</evidence>
<evidence type="ECO:0000313" key="6">
    <source>
        <dbReference type="EMBL" id="MRI64986.1"/>
    </source>
</evidence>
<keyword evidence="4 6" id="KW-0456">Lyase</keyword>
<evidence type="ECO:0000256" key="3">
    <source>
        <dbReference type="ARBA" id="ARBA00011233"/>
    </source>
</evidence>
<dbReference type="RefSeq" id="WP_153833864.1">
    <property type="nucleotide sequence ID" value="NZ_JBHUMW010000007.1"/>
</dbReference>
<dbReference type="CDD" id="cd00452">
    <property type="entry name" value="KDPG_aldolase"/>
    <property type="match status" value="1"/>
</dbReference>
<dbReference type="EC" id="4.1.3.16" evidence="6"/>
<reference evidence="6 7" key="1">
    <citation type="submission" date="2019-10" db="EMBL/GenBank/DDBJ databases">
        <title>Gracilibacillus salitolerans sp. nov., a moderate halophile isolated from a saline soil in northwest China.</title>
        <authorList>
            <person name="Gan L."/>
        </authorList>
    </citation>
    <scope>NUCLEOTIDE SEQUENCE [LARGE SCALE GENOMIC DNA]</scope>
    <source>
        <strain evidence="6 7">TP2-8</strain>
    </source>
</reference>
<evidence type="ECO:0000256" key="2">
    <source>
        <dbReference type="ARBA" id="ARBA00006906"/>
    </source>
</evidence>
<name>A0A6N7R2C3_9BACI</name>
<dbReference type="Gene3D" id="3.20.20.70">
    <property type="entry name" value="Aldolase class I"/>
    <property type="match status" value="1"/>
</dbReference>
<comment type="caution">
    <text evidence="6">The sequence shown here is derived from an EMBL/GenBank/DDBJ whole genome shotgun (WGS) entry which is preliminary data.</text>
</comment>
<dbReference type="NCBIfam" id="TIGR01182">
    <property type="entry name" value="eda"/>
    <property type="match status" value="1"/>
</dbReference>
<organism evidence="6 7">
    <name type="scientific">Gracilibacillus thailandensis</name>
    <dbReference type="NCBI Taxonomy" id="563735"/>
    <lineage>
        <taxon>Bacteria</taxon>
        <taxon>Bacillati</taxon>
        <taxon>Bacillota</taxon>
        <taxon>Bacilli</taxon>
        <taxon>Bacillales</taxon>
        <taxon>Bacillaceae</taxon>
        <taxon>Gracilibacillus</taxon>
    </lineage>
</organism>
<dbReference type="EC" id="4.1.2.14" evidence="6"/>
<dbReference type="PANTHER" id="PTHR30246:SF1">
    <property type="entry name" value="2-DEHYDRO-3-DEOXY-6-PHOSPHOGALACTONATE ALDOLASE-RELATED"/>
    <property type="match status" value="1"/>
</dbReference>
<protein>
    <submittedName>
        <fullName evidence="6">Bifunctional 4-hydroxy-2-oxoglutarate aldolase/2-dehydro-3-deoxy-phosphogluconate aldolase</fullName>
        <ecNumber evidence="6">4.1.2.14</ecNumber>
        <ecNumber evidence="6">4.1.3.16</ecNumber>
    </submittedName>
</protein>
<keyword evidence="5" id="KW-0119">Carbohydrate metabolism</keyword>
<dbReference type="SUPFAM" id="SSF51569">
    <property type="entry name" value="Aldolase"/>
    <property type="match status" value="1"/>
</dbReference>
<dbReference type="AlphaFoldDB" id="A0A6N7R2C3"/>
<sequence>MDVLQSIYQHKLVAILRGVPPEHILDVAHALHQGGIRTLEITVDTPNVLDAIEQVSKEFDQELIIGAGTVLDPETARAAIMAGAQFIFSPTVDIDTIKLTKRYGIVSIPGAMTPTEILTAYENGADLIKVFPATVLGPTYIKDIKGPLPHIPLMPTGGVNLNNISAYFQGGAVAAGLGSSLVKKQRTYSKEDLQALTQRAKQFVAKV</sequence>
<comment type="subunit">
    <text evidence="3">Homotrimer.</text>
</comment>
<gene>
    <name evidence="6" type="primary">eda</name>
    <name evidence="6" type="ORF">GH885_01320</name>
</gene>
<evidence type="ECO:0000313" key="7">
    <source>
        <dbReference type="Proteomes" id="UP000435187"/>
    </source>
</evidence>
<dbReference type="PANTHER" id="PTHR30246">
    <property type="entry name" value="2-KETO-3-DEOXY-6-PHOSPHOGLUCONATE ALDOLASE"/>
    <property type="match status" value="1"/>
</dbReference>